<reference evidence="4 5" key="1">
    <citation type="submission" date="2015-05" db="EMBL/GenBank/DDBJ databases">
        <authorList>
            <person name="Fogelqvist Johan"/>
        </authorList>
    </citation>
    <scope>NUCLEOTIDE SEQUENCE [LARGE SCALE GENOMIC DNA]</scope>
    <source>
        <strain evidence="2">VL1</strain>
        <strain evidence="3">VL2</strain>
    </source>
</reference>
<dbReference type="Proteomes" id="UP000045706">
    <property type="component" value="Unassembled WGS sequence"/>
</dbReference>
<proteinExistence type="predicted"/>
<dbReference type="EMBL" id="CVQI01019002">
    <property type="protein sequence ID" value="CRK26219.1"/>
    <property type="molecule type" value="Genomic_DNA"/>
</dbReference>
<organism evidence="3 5">
    <name type="scientific">Verticillium longisporum</name>
    <name type="common">Verticillium dahliae var. longisporum</name>
    <dbReference type="NCBI Taxonomy" id="100787"/>
    <lineage>
        <taxon>Eukaryota</taxon>
        <taxon>Fungi</taxon>
        <taxon>Dikarya</taxon>
        <taxon>Ascomycota</taxon>
        <taxon>Pezizomycotina</taxon>
        <taxon>Sordariomycetes</taxon>
        <taxon>Hypocreomycetidae</taxon>
        <taxon>Glomerellales</taxon>
        <taxon>Plectosphaerellaceae</taxon>
        <taxon>Verticillium</taxon>
    </lineage>
</organism>
<accession>A0A0G4LW36</accession>
<feature type="chain" id="PRO_5007404695" evidence="1">
    <location>
        <begin position="19"/>
        <end position="191"/>
    </location>
</feature>
<name>A0A0G4LW36_VERLO</name>
<evidence type="ECO:0000313" key="3">
    <source>
        <dbReference type="EMBL" id="CRK26219.1"/>
    </source>
</evidence>
<keyword evidence="1" id="KW-0732">Signal</keyword>
<evidence type="ECO:0000313" key="4">
    <source>
        <dbReference type="Proteomes" id="UP000044602"/>
    </source>
</evidence>
<dbReference type="AlphaFoldDB" id="A0A0G4LW36"/>
<evidence type="ECO:0000256" key="1">
    <source>
        <dbReference type="SAM" id="SignalP"/>
    </source>
</evidence>
<gene>
    <name evidence="2" type="ORF">BN1708_012445</name>
    <name evidence="3" type="ORF">BN1723_013802</name>
</gene>
<dbReference type="STRING" id="100787.A0A0G4LW36"/>
<dbReference type="EMBL" id="CVQH01009890">
    <property type="protein sequence ID" value="CRK18684.1"/>
    <property type="molecule type" value="Genomic_DNA"/>
</dbReference>
<sequence length="191" mass="20058">MKFSSLFLPTVFVSAVYGNGFVERRATKQCNPGNNCQRGVGGTAGVRPPLTSRQADCSRLNVVTVSPFTTTTTLTTTVTIVNIPNPTSLKRAVTLPTAGVAKRQDVGAATITPTAVPTYATYCSSASAYYSACSCAGITAVTTTLPTPTATAYSTVSVCAAMNLARRALEGFGYEVELDFDAIKYPGFRLI</sequence>
<protein>
    <submittedName>
        <fullName evidence="3">Uncharacterized protein</fullName>
    </submittedName>
</protein>
<evidence type="ECO:0000313" key="5">
    <source>
        <dbReference type="Proteomes" id="UP000045706"/>
    </source>
</evidence>
<keyword evidence="4" id="KW-1185">Reference proteome</keyword>
<dbReference type="Proteomes" id="UP000044602">
    <property type="component" value="Unassembled WGS sequence"/>
</dbReference>
<evidence type="ECO:0000313" key="2">
    <source>
        <dbReference type="EMBL" id="CRK18684.1"/>
    </source>
</evidence>
<feature type="signal peptide" evidence="1">
    <location>
        <begin position="1"/>
        <end position="18"/>
    </location>
</feature>